<evidence type="ECO:0000256" key="1">
    <source>
        <dbReference type="SAM" id="MobiDB-lite"/>
    </source>
</evidence>
<keyword evidence="4" id="KW-1185">Reference proteome</keyword>
<feature type="region of interest" description="Disordered" evidence="1">
    <location>
        <begin position="717"/>
        <end position="741"/>
    </location>
</feature>
<dbReference type="PROSITE" id="PS50238">
    <property type="entry name" value="RHOGAP"/>
    <property type="match status" value="1"/>
</dbReference>
<dbReference type="InterPro" id="IPR000198">
    <property type="entry name" value="RhoGAP_dom"/>
</dbReference>
<feature type="compositionally biased region" description="Low complexity" evidence="1">
    <location>
        <begin position="669"/>
        <end position="679"/>
    </location>
</feature>
<dbReference type="SMART" id="SM00324">
    <property type="entry name" value="RhoGAP"/>
    <property type="match status" value="1"/>
</dbReference>
<dbReference type="Gene3D" id="1.10.555.10">
    <property type="entry name" value="Rho GTPase activation protein"/>
    <property type="match status" value="1"/>
</dbReference>
<feature type="compositionally biased region" description="Polar residues" evidence="1">
    <location>
        <begin position="528"/>
        <end position="551"/>
    </location>
</feature>
<dbReference type="InterPro" id="IPR008936">
    <property type="entry name" value="Rho_GTPase_activation_prot"/>
</dbReference>
<feature type="region of interest" description="Disordered" evidence="1">
    <location>
        <begin position="252"/>
        <end position="273"/>
    </location>
</feature>
<dbReference type="GO" id="GO:0007264">
    <property type="term" value="P:small GTPase-mediated signal transduction"/>
    <property type="evidence" value="ECO:0007669"/>
    <property type="project" value="TreeGrafter"/>
</dbReference>
<evidence type="ECO:0000259" key="2">
    <source>
        <dbReference type="PROSITE" id="PS50238"/>
    </source>
</evidence>
<organism evidence="3 4">
    <name type="scientific">Lymnaea stagnalis</name>
    <name type="common">Great pond snail</name>
    <name type="synonym">Helix stagnalis</name>
    <dbReference type="NCBI Taxonomy" id="6523"/>
    <lineage>
        <taxon>Eukaryota</taxon>
        <taxon>Metazoa</taxon>
        <taxon>Spiralia</taxon>
        <taxon>Lophotrochozoa</taxon>
        <taxon>Mollusca</taxon>
        <taxon>Gastropoda</taxon>
        <taxon>Heterobranchia</taxon>
        <taxon>Euthyneura</taxon>
        <taxon>Panpulmonata</taxon>
        <taxon>Hygrophila</taxon>
        <taxon>Lymnaeoidea</taxon>
        <taxon>Lymnaeidae</taxon>
        <taxon>Lymnaea</taxon>
    </lineage>
</organism>
<dbReference type="PANTHER" id="PTHR45808:SF2">
    <property type="entry name" value="RHO GTPASE-ACTIVATING PROTEIN 68F"/>
    <property type="match status" value="1"/>
</dbReference>
<sequence>MTPSEASTTSSSRMFETKFRPEIIINRDGSQSQVSAIFSKVARKMVRRKSSNHGNGFCVQKNGYNDSGASASSEDISKADAPTDLLGAANMWDRPLERRGRSVSDVVSTCRALNLAGRNDFFILEDVGSTDGRLEFFTNARFDSSCSEQLDKMCGSKLGGYNSDSLRCLSIQEEAASRDLSNANQIDARVEGNVFKTAPPEICLSNGQSDSNIDKRTTGQGVECEDAVVIGVLDVSNDVALSLTSLESLGQSPVDYSSTHSLEDAQSVSETSEPAVHFCDTDYPIGAGGRAMSYSSMDSLEDKTSPEHRVGPKTFDDSISSISCDIEVPWYKFEPIRNTSPSTSDSSRDREDYYSCDSNVSCSLSSNLNMDSVEFLVCSQTTEISQVSPDVQLAPYQQERSSQNTEGVSSSYAPQLQHSPVRVKRDFGSWELLDTFEDGFDISQVDPKSLDHRLSNGSTAKSGMDISMLTSTDDHWLGGGHDLNGNERILDDCRDDMNIYTILESANSDRIQTKNRSISERTRRKGNCSLNADSIEASPSSDTLVAHTTSGSEDDSYEPPVDDFYGEASTVNVTSPVYLPSSPNLGGQCAQCQNDKTGSRKPKRQGHISSLKTAFLRISSPTKNFQLPNLFTSNKCSYDLELASLAYFRPESATPPKQRRNKKSWQLLAPAESSSSPATPSSPNPPRKFHESPPPSSLVSPQRAALLKRGRSLSVDNITSPCRQLGQPASDRGNTADRNNPCAPGGAGVQLRKISYGSASLVCCGGTLVPLENLFDRQKTEKNKGSRSHNSESSAGRETKKAQQFGLSLQDLKKNTGRIIPSPVEDTVEYLKSTAGDEVEGLFRRCARVSTMKEVQEKYDDGEKVNFHDYNDPHLAAAILKKFLRELQEPLMTFDLFEPITRLHYLEPNKQLNEVQRILQDELPEDNYIILKFVFQFLQQVVSKSDINHMTAENVATVFGPNIAWPKGQANLVSVEQAVKFALILLQSLDDVFLR</sequence>
<dbReference type="AlphaFoldDB" id="A0AAV2IQQ5"/>
<dbReference type="PANTHER" id="PTHR45808">
    <property type="entry name" value="RHO GTPASE-ACTIVATING PROTEIN 68F"/>
    <property type="match status" value="1"/>
</dbReference>
<dbReference type="GO" id="GO:0005737">
    <property type="term" value="C:cytoplasm"/>
    <property type="evidence" value="ECO:0007669"/>
    <property type="project" value="TreeGrafter"/>
</dbReference>
<feature type="region of interest" description="Disordered" evidence="1">
    <location>
        <begin position="779"/>
        <end position="803"/>
    </location>
</feature>
<reference evidence="3 4" key="1">
    <citation type="submission" date="2024-04" db="EMBL/GenBank/DDBJ databases">
        <authorList>
            <consortium name="Genoscope - CEA"/>
            <person name="William W."/>
        </authorList>
    </citation>
    <scope>NUCLEOTIDE SEQUENCE [LARGE SCALE GENOMIC DNA]</scope>
</reference>
<name>A0AAV2IQQ5_LYMST</name>
<evidence type="ECO:0000313" key="4">
    <source>
        <dbReference type="Proteomes" id="UP001497497"/>
    </source>
</evidence>
<proteinExistence type="predicted"/>
<feature type="compositionally biased region" description="Pro residues" evidence="1">
    <location>
        <begin position="680"/>
        <end position="696"/>
    </location>
</feature>
<dbReference type="Pfam" id="PF00620">
    <property type="entry name" value="RhoGAP"/>
    <property type="match status" value="1"/>
</dbReference>
<gene>
    <name evidence="3" type="ORF">GSLYS_00021740001</name>
</gene>
<feature type="region of interest" description="Disordered" evidence="1">
    <location>
        <begin position="652"/>
        <end position="703"/>
    </location>
</feature>
<evidence type="ECO:0000313" key="3">
    <source>
        <dbReference type="EMBL" id="CAL1548423.1"/>
    </source>
</evidence>
<dbReference type="GO" id="GO:2001136">
    <property type="term" value="P:negative regulation of endocytic recycling"/>
    <property type="evidence" value="ECO:0007669"/>
    <property type="project" value="TreeGrafter"/>
</dbReference>
<dbReference type="Proteomes" id="UP001497497">
    <property type="component" value="Unassembled WGS sequence"/>
</dbReference>
<feature type="compositionally biased region" description="Polar residues" evidence="1">
    <location>
        <begin position="398"/>
        <end position="414"/>
    </location>
</feature>
<dbReference type="SUPFAM" id="SSF48350">
    <property type="entry name" value="GTPase activation domain, GAP"/>
    <property type="match status" value="1"/>
</dbReference>
<protein>
    <recommendedName>
        <fullName evidence="2">Rho-GAP domain-containing protein</fullName>
    </recommendedName>
</protein>
<feature type="compositionally biased region" description="Polar residues" evidence="1">
    <location>
        <begin position="252"/>
        <end position="272"/>
    </location>
</feature>
<comment type="caution">
    <text evidence="3">The sequence shown here is derived from an EMBL/GenBank/DDBJ whole genome shotgun (WGS) entry which is preliminary data.</text>
</comment>
<feature type="domain" description="Rho-GAP" evidence="2">
    <location>
        <begin position="807"/>
        <end position="993"/>
    </location>
</feature>
<accession>A0AAV2IQQ5</accession>
<feature type="region of interest" description="Disordered" evidence="1">
    <location>
        <begin position="395"/>
        <end position="414"/>
    </location>
</feature>
<dbReference type="GO" id="GO:0005096">
    <property type="term" value="F:GTPase activator activity"/>
    <property type="evidence" value="ECO:0007669"/>
    <property type="project" value="TreeGrafter"/>
</dbReference>
<feature type="region of interest" description="Disordered" evidence="1">
    <location>
        <begin position="512"/>
        <end position="559"/>
    </location>
</feature>
<dbReference type="EMBL" id="CAXITT010001343">
    <property type="protein sequence ID" value="CAL1548423.1"/>
    <property type="molecule type" value="Genomic_DNA"/>
</dbReference>